<reference evidence="3 4" key="1">
    <citation type="journal article" date="2019" name="Sci. Rep.">
        <title>A multi-omics analysis of the grapevine pathogen Lasiodiplodia theobromae reveals that temperature affects the expression of virulence- and pathogenicity-related genes.</title>
        <authorList>
            <person name="Felix C."/>
            <person name="Meneses R."/>
            <person name="Goncalves M.F.M."/>
            <person name="Tilleman L."/>
            <person name="Duarte A.S."/>
            <person name="Jorrin-Novo J.V."/>
            <person name="Van de Peer Y."/>
            <person name="Deforce D."/>
            <person name="Van Nieuwerburgh F."/>
            <person name="Esteves A.C."/>
            <person name="Alves A."/>
        </authorList>
    </citation>
    <scope>NUCLEOTIDE SEQUENCE [LARGE SCALE GENOMIC DNA]</scope>
    <source>
        <strain evidence="3 4">LA-SOL3</strain>
    </source>
</reference>
<accession>A0A5N5D2V3</accession>
<feature type="domain" description="DUF4246" evidence="2">
    <location>
        <begin position="10"/>
        <end position="81"/>
    </location>
</feature>
<dbReference type="PANTHER" id="PTHR33119:SF1">
    <property type="entry name" value="FE2OG DIOXYGENASE DOMAIN-CONTAINING PROTEIN"/>
    <property type="match status" value="1"/>
</dbReference>
<organism evidence="3 4">
    <name type="scientific">Lasiodiplodia theobromae</name>
    <dbReference type="NCBI Taxonomy" id="45133"/>
    <lineage>
        <taxon>Eukaryota</taxon>
        <taxon>Fungi</taxon>
        <taxon>Dikarya</taxon>
        <taxon>Ascomycota</taxon>
        <taxon>Pezizomycotina</taxon>
        <taxon>Dothideomycetes</taxon>
        <taxon>Dothideomycetes incertae sedis</taxon>
        <taxon>Botryosphaeriales</taxon>
        <taxon>Botryosphaeriaceae</taxon>
        <taxon>Lasiodiplodia</taxon>
    </lineage>
</organism>
<evidence type="ECO:0000259" key="1">
    <source>
        <dbReference type="Pfam" id="PF14033"/>
    </source>
</evidence>
<gene>
    <name evidence="3" type="ORF">DBV05_g9349</name>
</gene>
<dbReference type="Pfam" id="PF14033">
    <property type="entry name" value="DUF4246"/>
    <property type="match status" value="1"/>
</dbReference>
<comment type="caution">
    <text evidence="3">The sequence shown here is derived from an EMBL/GenBank/DDBJ whole genome shotgun (WGS) entry which is preliminary data.</text>
</comment>
<dbReference type="Pfam" id="PF21666">
    <property type="entry name" value="DUF4246_N"/>
    <property type="match status" value="1"/>
</dbReference>
<evidence type="ECO:0000313" key="3">
    <source>
        <dbReference type="EMBL" id="KAB2571999.1"/>
    </source>
</evidence>
<name>A0A5N5D2V3_9PEZI</name>
<dbReference type="InterPro" id="IPR049207">
    <property type="entry name" value="DUF4246_N"/>
</dbReference>
<proteinExistence type="predicted"/>
<evidence type="ECO:0000259" key="2">
    <source>
        <dbReference type="Pfam" id="PF21666"/>
    </source>
</evidence>
<feature type="domain" description="DUF4246" evidence="1">
    <location>
        <begin position="97"/>
        <end position="555"/>
    </location>
</feature>
<evidence type="ECO:0000313" key="4">
    <source>
        <dbReference type="Proteomes" id="UP000325902"/>
    </source>
</evidence>
<dbReference type="Proteomes" id="UP000325902">
    <property type="component" value="Unassembled WGS sequence"/>
</dbReference>
<sequence length="620" mass="71497">MADPQARITLPGFGLPVDALSTWAPGYNKKRFLHAISDYFATDGLTVRERRMLDFINKITDKPGWDSKVFDDDIVSKWRTEACRYDESLKDEYLSQAMFNYCISELQDKASLHREKGLVAVMDADATVVKSDSAVSDDLRQSLIRAVHPLEDVPDRLKDWHPGSRNQVLDLVHPSLFPLVFGRSRVLPSGRVPLKDCAQFTGMGETMQELKKCMDGSFHAKYSQNAWGGYQKHSQKAWGGYQWLPAQVDFAPDGQPRITSYINNLHPQAHADLYAVLEKFVDRSIPLWNECLSWFHDRRRIKIDGTSNEDWFLPEGVKWSRPTSEDGYQEEDSDEEEMDDEQWAQEHGFEDEYEEWFEEHRILKQKEPSPFVPFSETLQRPHLQGISRVDLRSTYKDSGLQVIFKLANIHLTPENPEYNGSKWHIEGALNEHICATAIYYYDSDNIEPSHLAFQQSVSPDEILSNTTQSEWSSACAYYGIEYEGTNVQSLGQVATPQGRLLAFPNVMQHRISSFRLADPTKPGHRKILAMFLVDPHTPVLSTANVPPQRRDWWAAEVRKVERFAALPEELFEAIIEGVDDFPFSWDEAELIRERLMKERMRIQSEAEDAMYNEKFNFCEH</sequence>
<protein>
    <submittedName>
        <fullName evidence="3">Uncharacterized protein</fullName>
    </submittedName>
</protein>
<keyword evidence="4" id="KW-1185">Reference proteome</keyword>
<dbReference type="EMBL" id="VCHE01000087">
    <property type="protein sequence ID" value="KAB2571999.1"/>
    <property type="molecule type" value="Genomic_DNA"/>
</dbReference>
<dbReference type="PANTHER" id="PTHR33119">
    <property type="entry name" value="IFI3P"/>
    <property type="match status" value="1"/>
</dbReference>
<dbReference type="InterPro" id="IPR049192">
    <property type="entry name" value="DUF4246_C"/>
</dbReference>
<dbReference type="AlphaFoldDB" id="A0A5N5D2V3"/>
<dbReference type="InterPro" id="IPR025340">
    <property type="entry name" value="DUF4246"/>
</dbReference>
<dbReference type="OrthoDB" id="415532at2759"/>